<dbReference type="SUPFAM" id="SSF56645">
    <property type="entry name" value="Acyl-CoA dehydrogenase NM domain-like"/>
    <property type="match status" value="1"/>
</dbReference>
<dbReference type="Pfam" id="PF02771">
    <property type="entry name" value="Acyl-CoA_dh_N"/>
    <property type="match status" value="1"/>
</dbReference>
<evidence type="ECO:0000313" key="10">
    <source>
        <dbReference type="Proteomes" id="UP001299970"/>
    </source>
</evidence>
<evidence type="ECO:0000259" key="6">
    <source>
        <dbReference type="Pfam" id="PF00441"/>
    </source>
</evidence>
<dbReference type="InterPro" id="IPR013786">
    <property type="entry name" value="AcylCoA_DH/ox_N"/>
</dbReference>
<evidence type="ECO:0000256" key="5">
    <source>
        <dbReference type="RuleBase" id="RU362125"/>
    </source>
</evidence>
<protein>
    <submittedName>
        <fullName evidence="9">Acyl-CoA/acyl-ACP dehydrogenase</fullName>
    </submittedName>
</protein>
<dbReference type="InterPro" id="IPR009100">
    <property type="entry name" value="AcylCoA_DH/oxidase_NM_dom_sf"/>
</dbReference>
<reference evidence="9 10" key="1">
    <citation type="submission" date="2022-03" db="EMBL/GenBank/DDBJ databases">
        <title>Pseudonocardia alaer sp. nov., a novel actinomycete isolated from reed forest soil.</title>
        <authorList>
            <person name="Wang L."/>
        </authorList>
    </citation>
    <scope>NUCLEOTIDE SEQUENCE [LARGE SCALE GENOMIC DNA]</scope>
    <source>
        <strain evidence="9 10">Y-16303</strain>
    </source>
</reference>
<proteinExistence type="inferred from homology"/>
<keyword evidence="10" id="KW-1185">Reference proteome</keyword>
<feature type="domain" description="Acyl-CoA oxidase/dehydrogenase middle" evidence="7">
    <location>
        <begin position="169"/>
        <end position="250"/>
    </location>
</feature>
<accession>A0ABS9TEH4</accession>
<dbReference type="Gene3D" id="1.20.140.10">
    <property type="entry name" value="Butyryl-CoA Dehydrogenase, subunit A, domain 3"/>
    <property type="match status" value="1"/>
</dbReference>
<keyword evidence="3 5" id="KW-0285">Flavoprotein</keyword>
<dbReference type="SUPFAM" id="SSF47203">
    <property type="entry name" value="Acyl-CoA dehydrogenase C-terminal domain-like"/>
    <property type="match status" value="1"/>
</dbReference>
<sequence length="460" mass="50128">MSIEFSESAGINFSLSADQKKVQLAARDFAENVLAPVVREADRESDPLKAFQMTKPAYVEAYKRGIAFGMLPKEYGGGGLTNIELILAAEEICAVDPGFACTVLVNGLALMPVWYWGTEQQKKRVMQAATSDPSGEWIAGYAASEPPGTPGGTANFDTPLPHPVGIGVTARFDGDSYVLNGRKYWPCNVAGWDGRGANINLVVVRTDPAKGGTEGLSAILVERGTPGVTYNLIDTFGHRLTPNSEIIFENARVPASNLVEGTLGNGDLLINRNFAWSGPVAGIAAVGVARAAYESALDWAKTYTAGSPHPMIYFQNVGYVLGDVAARIEACRYFCWKAAHYIDQHDYHGELIGALNKTYCTETLLDSVYKCMQVVGVNSADRKHMFEKFLREAAILPIYDGGNFGMQRRRVHGVLASPDFNPRALMDDEYVEFTKEMETIDTVQRPEGPAGRPQERLTHA</sequence>
<comment type="similarity">
    <text evidence="2 5">Belongs to the acyl-CoA dehydrogenase family.</text>
</comment>
<evidence type="ECO:0000256" key="2">
    <source>
        <dbReference type="ARBA" id="ARBA00009347"/>
    </source>
</evidence>
<dbReference type="InterPro" id="IPR046373">
    <property type="entry name" value="Acyl-CoA_Oxase/DH_mid-dom_sf"/>
</dbReference>
<comment type="caution">
    <text evidence="9">The sequence shown here is derived from an EMBL/GenBank/DDBJ whole genome shotgun (WGS) entry which is preliminary data.</text>
</comment>
<evidence type="ECO:0000256" key="4">
    <source>
        <dbReference type="ARBA" id="ARBA00022827"/>
    </source>
</evidence>
<evidence type="ECO:0000259" key="8">
    <source>
        <dbReference type="Pfam" id="PF02771"/>
    </source>
</evidence>
<evidence type="ECO:0000313" key="9">
    <source>
        <dbReference type="EMBL" id="MCH6166944.1"/>
    </source>
</evidence>
<evidence type="ECO:0000256" key="1">
    <source>
        <dbReference type="ARBA" id="ARBA00001974"/>
    </source>
</evidence>
<dbReference type="Pfam" id="PF00441">
    <property type="entry name" value="Acyl-CoA_dh_1"/>
    <property type="match status" value="1"/>
</dbReference>
<keyword evidence="5" id="KW-0560">Oxidoreductase</keyword>
<dbReference type="CDD" id="cd00567">
    <property type="entry name" value="ACAD"/>
    <property type="match status" value="1"/>
</dbReference>
<evidence type="ECO:0000256" key="3">
    <source>
        <dbReference type="ARBA" id="ARBA00022630"/>
    </source>
</evidence>
<feature type="domain" description="Acyl-CoA dehydrogenase/oxidase C-terminal" evidence="6">
    <location>
        <begin position="268"/>
        <end position="410"/>
    </location>
</feature>
<dbReference type="Pfam" id="PF02770">
    <property type="entry name" value="Acyl-CoA_dh_M"/>
    <property type="match status" value="1"/>
</dbReference>
<dbReference type="Gene3D" id="1.10.540.10">
    <property type="entry name" value="Acyl-CoA dehydrogenase/oxidase, N-terminal domain"/>
    <property type="match status" value="1"/>
</dbReference>
<feature type="domain" description="Acyl-CoA dehydrogenase/oxidase N-terminal" evidence="8">
    <location>
        <begin position="17"/>
        <end position="129"/>
    </location>
</feature>
<dbReference type="EMBL" id="JAKXMK010000011">
    <property type="protein sequence ID" value="MCH6166944.1"/>
    <property type="molecule type" value="Genomic_DNA"/>
</dbReference>
<keyword evidence="4 5" id="KW-0274">FAD</keyword>
<dbReference type="Gene3D" id="2.40.110.10">
    <property type="entry name" value="Butyryl-CoA Dehydrogenase, subunit A, domain 2"/>
    <property type="match status" value="1"/>
</dbReference>
<evidence type="ECO:0000259" key="7">
    <source>
        <dbReference type="Pfam" id="PF02770"/>
    </source>
</evidence>
<comment type="cofactor">
    <cofactor evidence="1 5">
        <name>FAD</name>
        <dbReference type="ChEBI" id="CHEBI:57692"/>
    </cofactor>
</comment>
<dbReference type="RefSeq" id="WP_241036988.1">
    <property type="nucleotide sequence ID" value="NZ_BAAAJF010000036.1"/>
</dbReference>
<dbReference type="InterPro" id="IPR009075">
    <property type="entry name" value="AcylCo_DH/oxidase_C"/>
</dbReference>
<organism evidence="9 10">
    <name type="scientific">Pseudonocardia alaniniphila</name>
    <dbReference type="NCBI Taxonomy" id="75291"/>
    <lineage>
        <taxon>Bacteria</taxon>
        <taxon>Bacillati</taxon>
        <taxon>Actinomycetota</taxon>
        <taxon>Actinomycetes</taxon>
        <taxon>Pseudonocardiales</taxon>
        <taxon>Pseudonocardiaceae</taxon>
        <taxon>Pseudonocardia</taxon>
    </lineage>
</organism>
<dbReference type="InterPro" id="IPR006091">
    <property type="entry name" value="Acyl-CoA_Oxase/DH_mid-dom"/>
</dbReference>
<dbReference type="PANTHER" id="PTHR43884:SF12">
    <property type="entry name" value="ISOVALERYL-COA DEHYDROGENASE, MITOCHONDRIAL-RELATED"/>
    <property type="match status" value="1"/>
</dbReference>
<dbReference type="Proteomes" id="UP001299970">
    <property type="component" value="Unassembled WGS sequence"/>
</dbReference>
<dbReference type="InterPro" id="IPR037069">
    <property type="entry name" value="AcylCoA_DH/ox_N_sf"/>
</dbReference>
<dbReference type="InterPro" id="IPR036250">
    <property type="entry name" value="AcylCo_DH-like_C"/>
</dbReference>
<name>A0ABS9TEH4_9PSEU</name>
<gene>
    <name evidence="9" type="ORF">MMF94_14745</name>
</gene>
<dbReference type="PANTHER" id="PTHR43884">
    <property type="entry name" value="ACYL-COA DEHYDROGENASE"/>
    <property type="match status" value="1"/>
</dbReference>